<protein>
    <submittedName>
        <fullName evidence="1">Uncharacterized protein</fullName>
    </submittedName>
</protein>
<evidence type="ECO:0000313" key="1">
    <source>
        <dbReference type="EMBL" id="AIT62279.1"/>
    </source>
</evidence>
<dbReference type="OrthoDB" id="4412165at2"/>
<dbReference type="RefSeq" id="WP_018021605.1">
    <property type="nucleotide sequence ID" value="NZ_AQUX01000003.1"/>
</dbReference>
<dbReference type="eggNOG" id="ENOG5030M0W">
    <property type="taxonomic scope" value="Bacteria"/>
</dbReference>
<evidence type="ECO:0000313" key="2">
    <source>
        <dbReference type="Proteomes" id="UP000029914"/>
    </source>
</evidence>
<dbReference type="STRING" id="558173.CDOO_07095"/>
<dbReference type="HOGENOM" id="CLU_2205626_0_0_11"/>
<dbReference type="AlphaFoldDB" id="A0A097IJI6"/>
<gene>
    <name evidence="1" type="ORF">CDOO_07095</name>
</gene>
<sequence>MSERLDSIDEAVEQTMAWVSYGEPNSADLIDVAGSNYPVAGRYGGFRGNDERIVSHTEFVHGLDESTCVIQIVSPDGVVELDVDGESASYDSHEAGIRAFYEWADRS</sequence>
<keyword evidence="2" id="KW-1185">Reference proteome</keyword>
<accession>A0A097IJI6</accession>
<dbReference type="EMBL" id="CP006764">
    <property type="protein sequence ID" value="AIT62279.1"/>
    <property type="molecule type" value="Genomic_DNA"/>
</dbReference>
<organism evidence="1 2">
    <name type="scientific">Corynebacterium doosanense CAU 212 = DSM 45436</name>
    <dbReference type="NCBI Taxonomy" id="558173"/>
    <lineage>
        <taxon>Bacteria</taxon>
        <taxon>Bacillati</taxon>
        <taxon>Actinomycetota</taxon>
        <taxon>Actinomycetes</taxon>
        <taxon>Mycobacteriales</taxon>
        <taxon>Corynebacteriaceae</taxon>
        <taxon>Corynebacterium</taxon>
    </lineage>
</organism>
<proteinExistence type="predicted"/>
<dbReference type="KEGG" id="cdo:CDOO_07095"/>
<dbReference type="Proteomes" id="UP000029914">
    <property type="component" value="Chromosome"/>
</dbReference>
<name>A0A097IJI6_9CORY</name>
<reference evidence="1 2" key="1">
    <citation type="submission" date="2013-09" db="EMBL/GenBank/DDBJ databases">
        <title>Complete genome sequence of Corynebacterium doosanense CAU 212(T) (=DSM 45436(T)), isolated from activated sludge.</title>
        <authorList>
            <person name="Schaffert L."/>
            <person name="Albersmeier A."/>
            <person name="Kalinowski J."/>
            <person name="Ruckert C."/>
        </authorList>
    </citation>
    <scope>NUCLEOTIDE SEQUENCE [LARGE SCALE GENOMIC DNA]</scope>
    <source>
        <strain evidence="1 2">CAU 212</strain>
    </source>
</reference>